<dbReference type="InterPro" id="IPR002495">
    <property type="entry name" value="Glyco_trans_8"/>
</dbReference>
<name>A0A6C0AIG2_9ZZZZ</name>
<protein>
    <recommendedName>
        <fullName evidence="2">Glycosyltransferase</fullName>
    </recommendedName>
</protein>
<evidence type="ECO:0000313" key="1">
    <source>
        <dbReference type="EMBL" id="QHS79522.1"/>
    </source>
</evidence>
<reference evidence="1" key="1">
    <citation type="journal article" date="2020" name="Nature">
        <title>Giant virus diversity and host interactions through global metagenomics.</title>
        <authorList>
            <person name="Schulz F."/>
            <person name="Roux S."/>
            <person name="Paez-Espino D."/>
            <person name="Jungbluth S."/>
            <person name="Walsh D.A."/>
            <person name="Denef V.J."/>
            <person name="McMahon K.D."/>
            <person name="Konstantinidis K.T."/>
            <person name="Eloe-Fadrosh E.A."/>
            <person name="Kyrpides N.C."/>
            <person name="Woyke T."/>
        </authorList>
    </citation>
    <scope>NUCLEOTIDE SEQUENCE</scope>
    <source>
        <strain evidence="1">GVMAG-S-1035237-23</strain>
    </source>
</reference>
<evidence type="ECO:0008006" key="2">
    <source>
        <dbReference type="Google" id="ProtNLM"/>
    </source>
</evidence>
<sequence length="271" mass="31201">MFPKPVMKNLVYCCVFRDAGYMDLLALLLKSMKLKGAFNPETTDFLLLTHTSMNDAIGEKILPLEFFFNLWYLDVHQLMDAARSRLFIFDYPYVDKYDKILYIDTDILINSDINKILDIPIERDIVYAVPEMTLASEYHGGWMYGNHPDIDLTKPAFSSGILFFKNCLKIKDMFAAANAHIHDDITVKGYNPPSCLDQPYIVFNAAIRNMYNTTTIDQFVRGGRNPEFVEENVVLYHFAGDIGVSCNKKQWMDAFIQKIIDFKPVDVSTHN</sequence>
<dbReference type="SUPFAM" id="SSF53448">
    <property type="entry name" value="Nucleotide-diphospho-sugar transferases"/>
    <property type="match status" value="1"/>
</dbReference>
<dbReference type="GO" id="GO:0016757">
    <property type="term" value="F:glycosyltransferase activity"/>
    <property type="evidence" value="ECO:0007669"/>
    <property type="project" value="InterPro"/>
</dbReference>
<dbReference type="AlphaFoldDB" id="A0A6C0AIG2"/>
<proteinExistence type="predicted"/>
<organism evidence="1">
    <name type="scientific">viral metagenome</name>
    <dbReference type="NCBI Taxonomy" id="1070528"/>
    <lineage>
        <taxon>unclassified sequences</taxon>
        <taxon>metagenomes</taxon>
        <taxon>organismal metagenomes</taxon>
    </lineage>
</organism>
<dbReference type="Pfam" id="PF01501">
    <property type="entry name" value="Glyco_transf_8"/>
    <property type="match status" value="1"/>
</dbReference>
<dbReference type="Gene3D" id="3.90.550.10">
    <property type="entry name" value="Spore Coat Polysaccharide Biosynthesis Protein SpsA, Chain A"/>
    <property type="match status" value="1"/>
</dbReference>
<accession>A0A6C0AIG2</accession>
<dbReference type="InterPro" id="IPR029044">
    <property type="entry name" value="Nucleotide-diphossugar_trans"/>
</dbReference>
<dbReference type="EMBL" id="MN740645">
    <property type="protein sequence ID" value="QHS79522.1"/>
    <property type="molecule type" value="Genomic_DNA"/>
</dbReference>